<dbReference type="InterPro" id="IPR054722">
    <property type="entry name" value="PolX-like_BBD"/>
</dbReference>
<sequence>MAGASPFTPPGSSRATGGTAGVQFGSFAENQMSGGRGEIQFGNPFYLNPNENLSQSLVTELLDGSNYSMWSRSMRLALKTKHKLGFIDGSIHVPPPGSDNFHLWDGCNIIVLCWIVNSLKKEIARSVMNHENARILWEELKRRFGQPNALRIINLEDEFQACKQGGRSITQYYTEVKGFWEDLQQFSPIVPCICAPNNLIPCPAVVAFQTKQETDYLICFLRGLNKEYEMVKTQLLMMKPLPTVTAAVDDLLQHEQKLKGDQTKSKGSQSVALAVTSQQGRDQYKGKQEAGSGTGKLFCRYCKRTDHNIKDCWKLKKKEQEAGGFSGSVSTDSAALSSDSTSSLSDDSVSPTKVVNAFSTEEITRLKTLLQFGIDAGPLSPGSSPMINPKAYSVAQFLPAFPNQAGKFVLSSHRTLDESVLRTIWILDTRASDHITCSLDHFVDYTVIHNTFVYLPNNQRVLVSHLGTVHYLLV</sequence>
<evidence type="ECO:0000313" key="5">
    <source>
        <dbReference type="Proteomes" id="UP001497516"/>
    </source>
</evidence>
<feature type="domain" description="Retrotransposon Copia-like N-terminal" evidence="2">
    <location>
        <begin position="49"/>
        <end position="94"/>
    </location>
</feature>
<proteinExistence type="predicted"/>
<dbReference type="Proteomes" id="UP001497516">
    <property type="component" value="Chromosome 1"/>
</dbReference>
<reference evidence="4 5" key="1">
    <citation type="submission" date="2024-04" db="EMBL/GenBank/DDBJ databases">
        <authorList>
            <person name="Fracassetti M."/>
        </authorList>
    </citation>
    <scope>NUCLEOTIDE SEQUENCE [LARGE SCALE GENOMIC DNA]</scope>
</reference>
<dbReference type="PANTHER" id="PTHR37610:SF97">
    <property type="entry name" value="RETROTRANSPOSON GAG DOMAIN-CONTAINING PROTEIN"/>
    <property type="match status" value="1"/>
</dbReference>
<evidence type="ECO:0008006" key="6">
    <source>
        <dbReference type="Google" id="ProtNLM"/>
    </source>
</evidence>
<gene>
    <name evidence="4" type="ORF">LTRI10_LOCUS1472</name>
</gene>
<feature type="compositionally biased region" description="Low complexity" evidence="1">
    <location>
        <begin position="328"/>
        <end position="350"/>
    </location>
</feature>
<feature type="domain" description="Retrovirus-related Pol polyprotein from transposon TNT 1-94-like beta-barrel" evidence="3">
    <location>
        <begin position="425"/>
        <end position="470"/>
    </location>
</feature>
<feature type="compositionally biased region" description="Polar residues" evidence="1">
    <location>
        <begin position="265"/>
        <end position="281"/>
    </location>
</feature>
<evidence type="ECO:0000259" key="3">
    <source>
        <dbReference type="Pfam" id="PF22936"/>
    </source>
</evidence>
<dbReference type="PANTHER" id="PTHR37610">
    <property type="entry name" value="CCHC-TYPE DOMAIN-CONTAINING PROTEIN"/>
    <property type="match status" value="1"/>
</dbReference>
<evidence type="ECO:0000256" key="1">
    <source>
        <dbReference type="SAM" id="MobiDB-lite"/>
    </source>
</evidence>
<dbReference type="InterPro" id="IPR029472">
    <property type="entry name" value="Copia-like_N"/>
</dbReference>
<feature type="region of interest" description="Disordered" evidence="1">
    <location>
        <begin position="258"/>
        <end position="292"/>
    </location>
</feature>
<accession>A0AAV2CC47</accession>
<feature type="region of interest" description="Disordered" evidence="1">
    <location>
        <begin position="1"/>
        <end position="20"/>
    </location>
</feature>
<organism evidence="4 5">
    <name type="scientific">Linum trigynum</name>
    <dbReference type="NCBI Taxonomy" id="586398"/>
    <lineage>
        <taxon>Eukaryota</taxon>
        <taxon>Viridiplantae</taxon>
        <taxon>Streptophyta</taxon>
        <taxon>Embryophyta</taxon>
        <taxon>Tracheophyta</taxon>
        <taxon>Spermatophyta</taxon>
        <taxon>Magnoliopsida</taxon>
        <taxon>eudicotyledons</taxon>
        <taxon>Gunneridae</taxon>
        <taxon>Pentapetalae</taxon>
        <taxon>rosids</taxon>
        <taxon>fabids</taxon>
        <taxon>Malpighiales</taxon>
        <taxon>Linaceae</taxon>
        <taxon>Linum</taxon>
    </lineage>
</organism>
<name>A0AAV2CC47_9ROSI</name>
<keyword evidence="5" id="KW-1185">Reference proteome</keyword>
<dbReference type="Pfam" id="PF22936">
    <property type="entry name" value="Pol_BBD"/>
    <property type="match status" value="1"/>
</dbReference>
<evidence type="ECO:0000259" key="2">
    <source>
        <dbReference type="Pfam" id="PF14244"/>
    </source>
</evidence>
<evidence type="ECO:0000313" key="4">
    <source>
        <dbReference type="EMBL" id="CAL1353579.1"/>
    </source>
</evidence>
<protein>
    <recommendedName>
        <fullName evidence="6">Retrotransposon Copia-like N-terminal domain-containing protein</fullName>
    </recommendedName>
</protein>
<dbReference type="Pfam" id="PF14244">
    <property type="entry name" value="Retrotran_gag_3"/>
    <property type="match status" value="1"/>
</dbReference>
<dbReference type="EMBL" id="OZ034813">
    <property type="protein sequence ID" value="CAL1353579.1"/>
    <property type="molecule type" value="Genomic_DNA"/>
</dbReference>
<dbReference type="AlphaFoldDB" id="A0AAV2CC47"/>
<feature type="region of interest" description="Disordered" evidence="1">
    <location>
        <begin position="323"/>
        <end position="350"/>
    </location>
</feature>